<dbReference type="Proteomes" id="UP000245812">
    <property type="component" value="Unassembled WGS sequence"/>
</dbReference>
<comment type="similarity">
    <text evidence="1">Belongs to the AB hydrolase superfamily. AB hydrolase 2 family.</text>
</comment>
<comment type="caution">
    <text evidence="4">The sequence shown here is derived from an EMBL/GenBank/DDBJ whole genome shotgun (WGS) entry which is preliminary data.</text>
</comment>
<dbReference type="Gene3D" id="3.40.50.1820">
    <property type="entry name" value="alpha/beta hydrolase"/>
    <property type="match status" value="1"/>
</dbReference>
<dbReference type="InterPro" id="IPR003140">
    <property type="entry name" value="PLipase/COase/thioEstase"/>
</dbReference>
<evidence type="ECO:0000256" key="1">
    <source>
        <dbReference type="ARBA" id="ARBA00006499"/>
    </source>
</evidence>
<dbReference type="PANTHER" id="PTHR10655">
    <property type="entry name" value="LYSOPHOSPHOLIPASE-RELATED"/>
    <property type="match status" value="1"/>
</dbReference>
<evidence type="ECO:0000313" key="5">
    <source>
        <dbReference type="Proteomes" id="UP000245812"/>
    </source>
</evidence>
<dbReference type="InterPro" id="IPR029058">
    <property type="entry name" value="AB_hydrolase_fold"/>
</dbReference>
<dbReference type="AlphaFoldDB" id="A0A316IIZ2"/>
<dbReference type="SUPFAM" id="SSF53474">
    <property type="entry name" value="alpha/beta-Hydrolases"/>
    <property type="match status" value="1"/>
</dbReference>
<dbReference type="Pfam" id="PF02230">
    <property type="entry name" value="Abhydrolase_2"/>
    <property type="match status" value="1"/>
</dbReference>
<protein>
    <submittedName>
        <fullName evidence="4">Phospholipase/carboxylesterase</fullName>
    </submittedName>
</protein>
<proteinExistence type="inferred from homology"/>
<evidence type="ECO:0000256" key="2">
    <source>
        <dbReference type="ARBA" id="ARBA00022801"/>
    </source>
</evidence>
<sequence>MGDTERTASRTESRMSLLPAVEHETAPHPTHSIVWLHGLGADGHDFAPIVPELVAPDWPALRFVFPHAPVRPVTVNGGVAMRAWYDIKGLAIADRQDEEGIRTAVAAIEALIAREHERGVPSGRIVLAGFSQGGAIALAAGLRHAEPLAGLVALSTYLPLAHALAAERSAANAAVPIFQAHGTADPVVPLALGSAARAALAALGYAVDWHTYPMAHAVCPQEIADLRAWLGARLR</sequence>
<feature type="domain" description="Phospholipase/carboxylesterase/thioesterase" evidence="3">
    <location>
        <begin position="28"/>
        <end position="230"/>
    </location>
</feature>
<keyword evidence="2" id="KW-0378">Hydrolase</keyword>
<evidence type="ECO:0000313" key="4">
    <source>
        <dbReference type="EMBL" id="PWK92484.1"/>
    </source>
</evidence>
<dbReference type="EMBL" id="QGHC01000002">
    <property type="protein sequence ID" value="PWK92484.1"/>
    <property type="molecule type" value="Genomic_DNA"/>
</dbReference>
<dbReference type="InterPro" id="IPR050565">
    <property type="entry name" value="LYPA1-2/EST-like"/>
</dbReference>
<dbReference type="PANTHER" id="PTHR10655:SF17">
    <property type="entry name" value="LYSOPHOSPHOLIPASE-LIKE PROTEIN 1"/>
    <property type="match status" value="1"/>
</dbReference>
<evidence type="ECO:0000259" key="3">
    <source>
        <dbReference type="Pfam" id="PF02230"/>
    </source>
</evidence>
<dbReference type="GO" id="GO:0016787">
    <property type="term" value="F:hydrolase activity"/>
    <property type="evidence" value="ECO:0007669"/>
    <property type="project" value="UniProtKB-KW"/>
</dbReference>
<keyword evidence="5" id="KW-1185">Reference proteome</keyword>
<gene>
    <name evidence="4" type="ORF">C7456_102219</name>
</gene>
<reference evidence="4 5" key="1">
    <citation type="submission" date="2018-05" db="EMBL/GenBank/DDBJ databases">
        <title>Genomic Encyclopedia of Type Strains, Phase IV (KMG-IV): sequencing the most valuable type-strain genomes for metagenomic binning, comparative biology and taxonomic classification.</title>
        <authorList>
            <person name="Goeker M."/>
        </authorList>
    </citation>
    <scope>NUCLEOTIDE SEQUENCE [LARGE SCALE GENOMIC DNA]</scope>
    <source>
        <strain evidence="4 5">DSM 14263</strain>
    </source>
</reference>
<accession>A0A316IIZ2</accession>
<organism evidence="4 5">
    <name type="scientific">Fulvimonas soli</name>
    <dbReference type="NCBI Taxonomy" id="155197"/>
    <lineage>
        <taxon>Bacteria</taxon>
        <taxon>Pseudomonadati</taxon>
        <taxon>Pseudomonadota</taxon>
        <taxon>Gammaproteobacteria</taxon>
        <taxon>Lysobacterales</taxon>
        <taxon>Rhodanobacteraceae</taxon>
        <taxon>Fulvimonas</taxon>
    </lineage>
</organism>
<name>A0A316IIZ2_9GAMM</name>